<organism evidence="2 3">
    <name type="scientific">Crocosphaera watsonii WH 8502</name>
    <dbReference type="NCBI Taxonomy" id="423474"/>
    <lineage>
        <taxon>Bacteria</taxon>
        <taxon>Bacillati</taxon>
        <taxon>Cyanobacteriota</taxon>
        <taxon>Cyanophyceae</taxon>
        <taxon>Oscillatoriophycideae</taxon>
        <taxon>Chroococcales</taxon>
        <taxon>Aphanothecaceae</taxon>
        <taxon>Crocosphaera</taxon>
    </lineage>
</organism>
<dbReference type="EMBL" id="CAQK01000733">
    <property type="protein sequence ID" value="CCQ52916.1"/>
    <property type="molecule type" value="Genomic_DNA"/>
</dbReference>
<feature type="transmembrane region" description="Helical" evidence="1">
    <location>
        <begin position="16"/>
        <end position="37"/>
    </location>
</feature>
<evidence type="ECO:0000256" key="1">
    <source>
        <dbReference type="SAM" id="Phobius"/>
    </source>
</evidence>
<dbReference type="AlphaFoldDB" id="T2IHE2"/>
<reference evidence="2 3" key="2">
    <citation type="submission" date="2013-09" db="EMBL/GenBank/DDBJ databases">
        <title>Whole genome comparison of six Crocosphaera watsonii strains with differing phenotypes.</title>
        <authorList>
            <person name="Bench S.R."/>
            <person name="Heller P."/>
            <person name="Frank I."/>
            <person name="Arciniega M."/>
            <person name="Shilova I.N."/>
            <person name="Zehr J.P."/>
        </authorList>
    </citation>
    <scope>NUCLEOTIDE SEQUENCE [LARGE SCALE GENOMIC DNA]</scope>
    <source>
        <strain evidence="2 3">WH 8502</strain>
    </source>
</reference>
<comment type="caution">
    <text evidence="2">The sequence shown here is derived from an EMBL/GenBank/DDBJ whole genome shotgun (WGS) entry which is preliminary data.</text>
</comment>
<protein>
    <submittedName>
        <fullName evidence="2">Uncharacterized protein</fullName>
    </submittedName>
</protein>
<reference evidence="2 3" key="1">
    <citation type="submission" date="2013-01" db="EMBL/GenBank/DDBJ databases">
        <authorList>
            <person name="Bench S."/>
        </authorList>
    </citation>
    <scope>NUCLEOTIDE SEQUENCE [LARGE SCALE GENOMIC DNA]</scope>
    <source>
        <strain evidence="2 3">WH 8502</strain>
    </source>
</reference>
<keyword evidence="1" id="KW-0472">Membrane</keyword>
<keyword evidence="1" id="KW-0812">Transmembrane</keyword>
<gene>
    <name evidence="2" type="ORF">CWATWH8502_3783</name>
</gene>
<proteinExistence type="predicted"/>
<evidence type="ECO:0000313" key="3">
    <source>
        <dbReference type="Proteomes" id="UP000018348"/>
    </source>
</evidence>
<dbReference type="Proteomes" id="UP000018348">
    <property type="component" value="Unassembled WGS sequence"/>
</dbReference>
<evidence type="ECO:0000313" key="2">
    <source>
        <dbReference type="EMBL" id="CCQ52916.1"/>
    </source>
</evidence>
<accession>T2IHE2</accession>
<sequence>MDAQIRKDVIIIEGQIHTIVMVVPLVVVPLVVVLHVVPLVDL</sequence>
<name>T2IHE2_CROWT</name>
<keyword evidence="1" id="KW-1133">Transmembrane helix</keyword>